<dbReference type="WBParaSite" id="TMUE_2000009134.2">
    <property type="protein sequence ID" value="TMUE_2000009134.2"/>
    <property type="gene ID" value="WBGene00286213"/>
</dbReference>
<proteinExistence type="predicted"/>
<sequence length="382" mass="42582">MDQIVQGDFIRFQAQSEVMDFDEQRNAGFGYPAEFPPMEVAYGPYYFDCGLASDNRSNYNSTATVCYLINQINESMEQCTLGEIKLNQRCVVQKEMRSVQNPGVAFGAAEIDASKISPNVDAPGFVPQEGDQANNNSNPIFANEIDRAVYIAKMLHAAIQNPEMNEAVAKFLEKCCLNGPDHGEQIKLIVRQMLTSCQTYSSCKVIGNLALLLDARVYIYKEHKSFMDYFCDGVVEQLEHRSSIARKAGVSLEMRFLMTLCAQLSTQMSEGSGNGKFLQDAVFILMADLLVFNSMGNYRAIVHVLTDYGEILCQRDSRSGESVFRHLQAISERENQISLVKELMKGLLSVKAEWHALDDPVVNVPVENPAGDGETSMHSQDD</sequence>
<name>A0A5S6QPQ0_TRIMR</name>
<reference evidence="2" key="2">
    <citation type="submission" date="2019-12" db="UniProtKB">
        <authorList>
            <consortium name="WormBaseParasite"/>
        </authorList>
    </citation>
    <scope>IDENTIFICATION</scope>
</reference>
<dbReference type="WBParaSite" id="TMUE_2000009134.3">
    <property type="protein sequence ID" value="TMUE_2000009134.3"/>
    <property type="gene ID" value="WBGene00286213"/>
</dbReference>
<keyword evidence="1" id="KW-1185">Reference proteome</keyword>
<dbReference type="Proteomes" id="UP000046395">
    <property type="component" value="Unassembled WGS sequence"/>
</dbReference>
<protein>
    <submittedName>
        <fullName evidence="2">MIF4G domain-containing protein</fullName>
    </submittedName>
</protein>
<dbReference type="AlphaFoldDB" id="A0A5S6QPQ0"/>
<evidence type="ECO:0000313" key="1">
    <source>
        <dbReference type="Proteomes" id="UP000046395"/>
    </source>
</evidence>
<evidence type="ECO:0000313" key="2">
    <source>
        <dbReference type="WBParaSite" id="TMUE_2000009134.1"/>
    </source>
</evidence>
<accession>A0A5S6QPQ0</accession>
<organism evidence="1 2">
    <name type="scientific">Trichuris muris</name>
    <name type="common">Mouse whipworm</name>
    <dbReference type="NCBI Taxonomy" id="70415"/>
    <lineage>
        <taxon>Eukaryota</taxon>
        <taxon>Metazoa</taxon>
        <taxon>Ecdysozoa</taxon>
        <taxon>Nematoda</taxon>
        <taxon>Enoplea</taxon>
        <taxon>Dorylaimia</taxon>
        <taxon>Trichinellida</taxon>
        <taxon>Trichuridae</taxon>
        <taxon>Trichuris</taxon>
    </lineage>
</organism>
<dbReference type="WBParaSite" id="TMUE_2000009134.1">
    <property type="protein sequence ID" value="TMUE_2000009134.1"/>
    <property type="gene ID" value="WBGene00286213"/>
</dbReference>
<reference evidence="1" key="1">
    <citation type="submission" date="2014-03" db="EMBL/GenBank/DDBJ databases">
        <title>The whipworm genome and dual-species transcriptomics of an intimate host-pathogen interaction.</title>
        <authorList>
            <person name="Foth B.J."/>
            <person name="Tsai I.J."/>
            <person name="Reid A.J."/>
            <person name="Bancroft A.J."/>
            <person name="Nichol S."/>
            <person name="Tracey A."/>
            <person name="Holroyd N."/>
            <person name="Cotton J.A."/>
            <person name="Stanley E.J."/>
            <person name="Zarowiecki M."/>
            <person name="Liu J.Z."/>
            <person name="Huckvale T."/>
            <person name="Cooper P.J."/>
            <person name="Grencis R.K."/>
            <person name="Berriman M."/>
        </authorList>
    </citation>
    <scope>NUCLEOTIDE SEQUENCE [LARGE SCALE GENOMIC DNA]</scope>
    <source>
        <strain evidence="1">Edinburgh</strain>
    </source>
</reference>